<dbReference type="EMBL" id="LSBH01000001">
    <property type="protein sequence ID" value="OAQ86787.1"/>
    <property type="molecule type" value="Genomic_DNA"/>
</dbReference>
<name>A0A179H9I9_PURLI</name>
<proteinExistence type="predicted"/>
<dbReference type="Proteomes" id="UP000078240">
    <property type="component" value="Unassembled WGS sequence"/>
</dbReference>
<comment type="caution">
    <text evidence="2">The sequence shown here is derived from an EMBL/GenBank/DDBJ whole genome shotgun (WGS) entry which is preliminary data.</text>
</comment>
<accession>A0A179H9I9</accession>
<reference evidence="2 3" key="1">
    <citation type="submission" date="2016-01" db="EMBL/GenBank/DDBJ databases">
        <title>Biosynthesis of antibiotic leucinostatins and their inhibition on Phytophthora in bio-control Purpureocillium lilacinum.</title>
        <authorList>
            <person name="Wang G."/>
            <person name="Liu Z."/>
            <person name="Lin R."/>
            <person name="Li E."/>
            <person name="Mao Z."/>
            <person name="Ling J."/>
            <person name="Yin W."/>
            <person name="Xie B."/>
        </authorList>
    </citation>
    <scope>NUCLEOTIDE SEQUENCE [LARGE SCALE GENOMIC DNA]</scope>
    <source>
        <strain evidence="2">PLBJ-1</strain>
    </source>
</reference>
<protein>
    <submittedName>
        <fullName evidence="2">Uncharacterized protein</fullName>
    </submittedName>
</protein>
<dbReference type="AlphaFoldDB" id="A0A179H9I9"/>
<evidence type="ECO:0000313" key="3">
    <source>
        <dbReference type="Proteomes" id="UP000078240"/>
    </source>
</evidence>
<feature type="region of interest" description="Disordered" evidence="1">
    <location>
        <begin position="14"/>
        <end position="35"/>
    </location>
</feature>
<gene>
    <name evidence="2" type="ORF">VFPBJ_00827</name>
</gene>
<organism evidence="2 3">
    <name type="scientific">Purpureocillium lilacinum</name>
    <name type="common">Paecilomyces lilacinus</name>
    <dbReference type="NCBI Taxonomy" id="33203"/>
    <lineage>
        <taxon>Eukaryota</taxon>
        <taxon>Fungi</taxon>
        <taxon>Dikarya</taxon>
        <taxon>Ascomycota</taxon>
        <taxon>Pezizomycotina</taxon>
        <taxon>Sordariomycetes</taxon>
        <taxon>Hypocreomycetidae</taxon>
        <taxon>Hypocreales</taxon>
        <taxon>Ophiocordycipitaceae</taxon>
        <taxon>Purpureocillium</taxon>
    </lineage>
</organism>
<evidence type="ECO:0000313" key="2">
    <source>
        <dbReference type="EMBL" id="OAQ86787.1"/>
    </source>
</evidence>
<evidence type="ECO:0000256" key="1">
    <source>
        <dbReference type="SAM" id="MobiDB-lite"/>
    </source>
</evidence>
<sequence length="91" mass="9058">MICRPSGARAACRQRGRSPDESEVTTCGEGGGGEGGGGVIYADVVQLHGGGGLRGVCSGCWAMGDEPCVAGAGIVERSLFVAMCAPVTGRE</sequence>